<evidence type="ECO:0000259" key="4">
    <source>
        <dbReference type="PROSITE" id="PS51000"/>
    </source>
</evidence>
<dbReference type="SMART" id="SM01134">
    <property type="entry name" value="DeoRC"/>
    <property type="match status" value="1"/>
</dbReference>
<dbReference type="InterPro" id="IPR037171">
    <property type="entry name" value="NagB/RpiA_transferase-like"/>
</dbReference>
<dbReference type="InterPro" id="IPR018356">
    <property type="entry name" value="Tscrpt_reg_HTH_DeoR_CS"/>
</dbReference>
<dbReference type="InterPro" id="IPR036390">
    <property type="entry name" value="WH_DNA-bd_sf"/>
</dbReference>
<evidence type="ECO:0000256" key="1">
    <source>
        <dbReference type="ARBA" id="ARBA00023015"/>
    </source>
</evidence>
<feature type="domain" description="HTH deoR-type" evidence="4">
    <location>
        <begin position="9"/>
        <end position="64"/>
    </location>
</feature>
<dbReference type="CDD" id="cd00090">
    <property type="entry name" value="HTH_ARSR"/>
    <property type="match status" value="1"/>
</dbReference>
<dbReference type="Gene3D" id="3.40.50.1360">
    <property type="match status" value="1"/>
</dbReference>
<gene>
    <name evidence="5" type="ORF">KSB_85070</name>
</gene>
<evidence type="ECO:0000313" key="5">
    <source>
        <dbReference type="EMBL" id="GHO60032.1"/>
    </source>
</evidence>
<accession>A0ABQ3V5J5</accession>
<dbReference type="Gene3D" id="1.10.10.10">
    <property type="entry name" value="Winged helix-like DNA-binding domain superfamily/Winged helix DNA-binding domain"/>
    <property type="match status" value="1"/>
</dbReference>
<comment type="caution">
    <text evidence="5">The sequence shown here is derived from an EMBL/GenBank/DDBJ whole genome shotgun (WGS) entry which is preliminary data.</text>
</comment>
<dbReference type="InterPro" id="IPR001034">
    <property type="entry name" value="DeoR_HTH"/>
</dbReference>
<dbReference type="PRINTS" id="PR00037">
    <property type="entry name" value="HTHLACR"/>
</dbReference>
<protein>
    <submittedName>
        <fullName evidence="5">DeoR family transcriptional regulator</fullName>
    </submittedName>
</protein>
<dbReference type="SUPFAM" id="SSF100950">
    <property type="entry name" value="NagB/RpiA/CoA transferase-like"/>
    <property type="match status" value="1"/>
</dbReference>
<organism evidence="5 6">
    <name type="scientific">Ktedonobacter robiniae</name>
    <dbReference type="NCBI Taxonomy" id="2778365"/>
    <lineage>
        <taxon>Bacteria</taxon>
        <taxon>Bacillati</taxon>
        <taxon>Chloroflexota</taxon>
        <taxon>Ktedonobacteria</taxon>
        <taxon>Ktedonobacterales</taxon>
        <taxon>Ktedonobacteraceae</taxon>
        <taxon>Ktedonobacter</taxon>
    </lineage>
</organism>
<dbReference type="PANTHER" id="PTHR30363:SF44">
    <property type="entry name" value="AGA OPERON TRANSCRIPTIONAL REPRESSOR-RELATED"/>
    <property type="match status" value="1"/>
</dbReference>
<dbReference type="Proteomes" id="UP000654345">
    <property type="component" value="Unassembled WGS sequence"/>
</dbReference>
<dbReference type="PANTHER" id="PTHR30363">
    <property type="entry name" value="HTH-TYPE TRANSCRIPTIONAL REGULATOR SRLR-RELATED"/>
    <property type="match status" value="1"/>
</dbReference>
<keyword evidence="2" id="KW-0238">DNA-binding</keyword>
<keyword evidence="3" id="KW-0804">Transcription</keyword>
<evidence type="ECO:0000256" key="2">
    <source>
        <dbReference type="ARBA" id="ARBA00023125"/>
    </source>
</evidence>
<dbReference type="PROSITE" id="PS00894">
    <property type="entry name" value="HTH_DEOR_1"/>
    <property type="match status" value="1"/>
</dbReference>
<dbReference type="InterPro" id="IPR050313">
    <property type="entry name" value="Carb_Metab_HTH_regulators"/>
</dbReference>
<reference evidence="5 6" key="1">
    <citation type="journal article" date="2021" name="Int. J. Syst. Evol. Microbiol.">
        <title>Reticulibacter mediterranei gen. nov., sp. nov., within the new family Reticulibacteraceae fam. nov., and Ktedonospora formicarum gen. nov., sp. nov., Ktedonobacter robiniae sp. nov., Dictyobacter formicarum sp. nov. and Dictyobacter arantiisoli sp. nov., belonging to the class Ktedonobacteria.</title>
        <authorList>
            <person name="Yabe S."/>
            <person name="Zheng Y."/>
            <person name="Wang C.M."/>
            <person name="Sakai Y."/>
            <person name="Abe K."/>
            <person name="Yokota A."/>
            <person name="Donadio S."/>
            <person name="Cavaletti L."/>
            <person name="Monciardini P."/>
        </authorList>
    </citation>
    <scope>NUCLEOTIDE SEQUENCE [LARGE SCALE GENOMIC DNA]</scope>
    <source>
        <strain evidence="5 6">SOSP1-30</strain>
    </source>
</reference>
<name>A0ABQ3V5J5_9CHLR</name>
<keyword evidence="1" id="KW-0805">Transcription regulation</keyword>
<dbReference type="PROSITE" id="PS51000">
    <property type="entry name" value="HTH_DEOR_2"/>
    <property type="match status" value="1"/>
</dbReference>
<dbReference type="Pfam" id="PF00455">
    <property type="entry name" value="DeoRC"/>
    <property type="match status" value="1"/>
</dbReference>
<evidence type="ECO:0000256" key="3">
    <source>
        <dbReference type="ARBA" id="ARBA00023163"/>
    </source>
</evidence>
<dbReference type="EMBL" id="BNJG01000004">
    <property type="protein sequence ID" value="GHO60032.1"/>
    <property type="molecule type" value="Genomic_DNA"/>
</dbReference>
<keyword evidence="6" id="KW-1185">Reference proteome</keyword>
<dbReference type="InterPro" id="IPR014036">
    <property type="entry name" value="DeoR-like_C"/>
</dbReference>
<dbReference type="SUPFAM" id="SSF46785">
    <property type="entry name" value="Winged helix' DNA-binding domain"/>
    <property type="match status" value="1"/>
</dbReference>
<dbReference type="InterPro" id="IPR036388">
    <property type="entry name" value="WH-like_DNA-bd_sf"/>
</dbReference>
<dbReference type="SMART" id="SM00420">
    <property type="entry name" value="HTH_DEOR"/>
    <property type="match status" value="1"/>
</dbReference>
<evidence type="ECO:0000313" key="6">
    <source>
        <dbReference type="Proteomes" id="UP000654345"/>
    </source>
</evidence>
<dbReference type="Pfam" id="PF08220">
    <property type="entry name" value="HTH_DeoR"/>
    <property type="match status" value="1"/>
</dbReference>
<dbReference type="InterPro" id="IPR011991">
    <property type="entry name" value="ArsR-like_HTH"/>
</dbReference>
<sequence length="259" mass="28582">MENKDVQLTTERLEQILYIVQERQHVRVTELSEHLGVSEPTIRRDLKKLESMGRVRREHGGVSIAEVATAEPPVVQRGIENREEKQRIGRVAASLINDGETIFLGSGTTTFEVARALESKKNLTVITNALNVAYQLAGNENITLIITGGVVRHSELSMIGHIVEQTLKDLRADKAIISMRAISLQDGLTNINPLETITDRVIVQCAREVILVADHTKFGKVATSIVAPLTAVQKIITDEQTPSDMIEELRALGIQVLQA</sequence>
<proteinExistence type="predicted"/>